<keyword evidence="5" id="KW-0732">Signal</keyword>
<dbReference type="SUPFAM" id="SSF53474">
    <property type="entry name" value="alpha/beta-Hydrolases"/>
    <property type="match status" value="1"/>
</dbReference>
<evidence type="ECO:0000256" key="2">
    <source>
        <dbReference type="ARBA" id="ARBA00022670"/>
    </source>
</evidence>
<feature type="domain" description="Peptidase S9A N-terminal" evidence="7">
    <location>
        <begin position="19"/>
        <end position="396"/>
    </location>
</feature>
<keyword evidence="3 8" id="KW-0378">Hydrolase</keyword>
<dbReference type="SUPFAM" id="SSF50993">
    <property type="entry name" value="Peptidase/esterase 'gauge' domain"/>
    <property type="match status" value="1"/>
</dbReference>
<dbReference type="Gene3D" id="3.40.50.1820">
    <property type="entry name" value="alpha/beta hydrolase"/>
    <property type="match status" value="1"/>
</dbReference>
<dbReference type="OrthoDB" id="9801421at2"/>
<dbReference type="GO" id="GO:0004252">
    <property type="term" value="F:serine-type endopeptidase activity"/>
    <property type="evidence" value="ECO:0007669"/>
    <property type="project" value="UniProtKB-EC"/>
</dbReference>
<feature type="chain" id="PRO_5001857350" evidence="5">
    <location>
        <begin position="20"/>
        <end position="667"/>
    </location>
</feature>
<dbReference type="GO" id="GO:0006508">
    <property type="term" value="P:proteolysis"/>
    <property type="evidence" value="ECO:0007669"/>
    <property type="project" value="UniProtKB-KW"/>
</dbReference>
<evidence type="ECO:0000256" key="3">
    <source>
        <dbReference type="ARBA" id="ARBA00022801"/>
    </source>
</evidence>
<feature type="domain" description="Peptidase S9 prolyl oligopeptidase catalytic" evidence="6">
    <location>
        <begin position="455"/>
        <end position="663"/>
    </location>
</feature>
<dbReference type="EMBL" id="LN554847">
    <property type="protein sequence ID" value="CED56990.1"/>
    <property type="molecule type" value="Genomic_DNA"/>
</dbReference>
<proteinExistence type="inferred from homology"/>
<dbReference type="STRING" id="80852.AWOD_II_0342"/>
<dbReference type="InterPro" id="IPR001375">
    <property type="entry name" value="Peptidase_S9_cat"/>
</dbReference>
<evidence type="ECO:0000313" key="9">
    <source>
        <dbReference type="Proteomes" id="UP000032427"/>
    </source>
</evidence>
<reference evidence="9" key="1">
    <citation type="submission" date="2014-09" db="EMBL/GenBank/DDBJ databases">
        <authorList>
            <person name="Hjerde E."/>
        </authorList>
    </citation>
    <scope>NUCLEOTIDE SEQUENCE [LARGE SCALE GENOMIC DNA]</scope>
    <source>
        <strain evidence="9">06/09/139</strain>
    </source>
</reference>
<organism evidence="8 9">
    <name type="scientific">Aliivibrio wodanis</name>
    <dbReference type="NCBI Taxonomy" id="80852"/>
    <lineage>
        <taxon>Bacteria</taxon>
        <taxon>Pseudomonadati</taxon>
        <taxon>Pseudomonadota</taxon>
        <taxon>Gammaproteobacteria</taxon>
        <taxon>Vibrionales</taxon>
        <taxon>Vibrionaceae</taxon>
        <taxon>Aliivibrio</taxon>
    </lineage>
</organism>
<evidence type="ECO:0000313" key="8">
    <source>
        <dbReference type="EMBL" id="CED56990.1"/>
    </source>
</evidence>
<evidence type="ECO:0000256" key="4">
    <source>
        <dbReference type="ARBA" id="ARBA00022825"/>
    </source>
</evidence>
<keyword evidence="4" id="KW-0720">Serine protease</keyword>
<dbReference type="PATRIC" id="fig|80852.17.peg.3100"/>
<dbReference type="AlphaFoldDB" id="A0A090I5W6"/>
<dbReference type="Pfam" id="PF02897">
    <property type="entry name" value="Peptidase_S9_N"/>
    <property type="match status" value="1"/>
</dbReference>
<keyword evidence="9" id="KW-1185">Reference proteome</keyword>
<comment type="similarity">
    <text evidence="1">Belongs to the peptidase S9A family.</text>
</comment>
<gene>
    <name evidence="8" type="primary">ptrB</name>
    <name evidence="8" type="ORF">AWOD_II_0342</name>
</gene>
<dbReference type="Pfam" id="PF00326">
    <property type="entry name" value="Peptidase_S9"/>
    <property type="match status" value="1"/>
</dbReference>
<dbReference type="InterPro" id="IPR002470">
    <property type="entry name" value="Peptidase_S9A"/>
</dbReference>
<dbReference type="PRINTS" id="PR00862">
    <property type="entry name" value="PROLIGOPTASE"/>
</dbReference>
<sequence>MKFLNVIFWLFIFSMPVSATDSLQWLRDDSRSKTDVLDYLHNENKQTDAFKVSLKSEVNTLLNEWQNNQPEKSDKPWKIKGNNEYSITTHKGQRQLVTRTLVTKKVTPLFNISIRSEAFNYYRLGGWALNNSGTALAIAEDITGSEQYKISIVDLKTNTITALIDNTEPNILWSNDDRSLFLIKQEKQTLRPFQLIQFTLSNSQSHTVSEETNPTWLMSLYQSSDHRYAVIQSNNDNSSEQRLLNLTNGQLSEPIRPRVKDVEYYLDLAHDKVFINSNVVNKRFALYSVSIEHLFNPDYWKILYLPTDKKPLKDFYLFASGAVISVGDGQQAQLIYLDNKGKTRHTETITTSGQVAWVSRVGDYNSNAFYIRSMSMIQPPKWEKVNVSTLNRHLYSQDKYPNINPSHYVTEQILIKQNGGELPVTLAYRKDKLSTKSPVFLYGYGAYGVTMKPYFMPQILSLLDRGVIYAIAHVRGGGYKGEAWYNAGRGINRQHAADDFITAANAMHHYQQGSHDIYALGSSAGGTLVATAINQQPNAFKGAALNVPFVDVVNSMSDTSLPLTLQQYSEWGNPTIPEELASMKQVDPYLNITQQAYPPLLVQVGLHDRRVPYWEGAKYLSKVRAMSTATAPYLLATHFNQGHSMDRREALTQQAFEYSFLLSLTHN</sequence>
<accession>A0A090I5W6</accession>
<dbReference type="PANTHER" id="PTHR11757">
    <property type="entry name" value="PROTEASE FAMILY S9A OLIGOPEPTIDASE"/>
    <property type="match status" value="1"/>
</dbReference>
<dbReference type="GeneID" id="28542589"/>
<protein>
    <submittedName>
        <fullName evidence="8">Protease II</fullName>
        <ecNumber evidence="8">3.4.21.83</ecNumber>
    </submittedName>
</protein>
<dbReference type="InterPro" id="IPR023302">
    <property type="entry name" value="Pept_S9A_N"/>
</dbReference>
<name>A0A090I5W6_9GAMM</name>
<dbReference type="KEGG" id="awd:AWOD_II_0342"/>
<dbReference type="PANTHER" id="PTHR11757:SF19">
    <property type="entry name" value="PROLYL ENDOPEPTIDASE-LIKE"/>
    <property type="match status" value="1"/>
</dbReference>
<dbReference type="InterPro" id="IPR029058">
    <property type="entry name" value="AB_hydrolase_fold"/>
</dbReference>
<dbReference type="InterPro" id="IPR051543">
    <property type="entry name" value="Serine_Peptidase_S9A"/>
</dbReference>
<evidence type="ECO:0000259" key="6">
    <source>
        <dbReference type="Pfam" id="PF00326"/>
    </source>
</evidence>
<dbReference type="EC" id="3.4.21.83" evidence="8"/>
<keyword evidence="2 8" id="KW-0645">Protease</keyword>
<dbReference type="HOGENOM" id="CLU_011290_0_1_6"/>
<evidence type="ECO:0000256" key="1">
    <source>
        <dbReference type="ARBA" id="ARBA00005228"/>
    </source>
</evidence>
<evidence type="ECO:0000256" key="5">
    <source>
        <dbReference type="SAM" id="SignalP"/>
    </source>
</evidence>
<feature type="signal peptide" evidence="5">
    <location>
        <begin position="1"/>
        <end position="19"/>
    </location>
</feature>
<evidence type="ECO:0000259" key="7">
    <source>
        <dbReference type="Pfam" id="PF02897"/>
    </source>
</evidence>
<dbReference type="Gene3D" id="2.130.10.120">
    <property type="entry name" value="Prolyl oligopeptidase, N-terminal domain"/>
    <property type="match status" value="1"/>
</dbReference>
<dbReference type="Proteomes" id="UP000032427">
    <property type="component" value="Chromosome 2"/>
</dbReference>